<protein>
    <submittedName>
        <fullName evidence="1">Uncharacterized protein</fullName>
    </submittedName>
</protein>
<dbReference type="VEuPathDB" id="FungiDB:An04g04010"/>
<dbReference type="KEGG" id="ang:An04g04010"/>
<sequence length="282" mass="31315">MRVRIHPENGSGRQDWNLLSQQFSAPNRCETITERPGLAYIVQSQNQQIFNFVPSPYTDWRREPYYSTHSKGNGTSPSVRALLRQTVQQEVRRQTELLSVDYLYLPSTSSTDVERLIKAASEPLYEPRIKRGGVIINYGSHTVSTHSATYFRVISLHDSGSFRMENLPRRQTMPYASYATTLPSSAVDHGLVYSPKMYSPTETEVMFPHTHERMHAVRPNGVMATVELAVVANPSSRQAVLVPAGRAGTGASRPSIAGMKLPHFLRGPSTTTACTTACSTAD</sequence>
<dbReference type="GeneID" id="84590865"/>
<name>A0AAJ8DY94_ASPNG</name>
<dbReference type="AlphaFoldDB" id="A0AAJ8DY94"/>
<accession>A0AAJ8DY94</accession>
<dbReference type="RefSeq" id="XP_059600515.1">
    <property type="nucleotide sequence ID" value="XM_059747450.1"/>
</dbReference>
<proteinExistence type="predicted"/>
<reference evidence="1" key="1">
    <citation type="submission" date="2025-02" db="EMBL/GenBank/DDBJ databases">
        <authorList>
            <consortium name="NCBI Genome Project"/>
        </authorList>
    </citation>
    <scope>NUCLEOTIDE SEQUENCE</scope>
</reference>
<reference evidence="1" key="2">
    <citation type="submission" date="2025-08" db="UniProtKB">
        <authorList>
            <consortium name="RefSeq"/>
        </authorList>
    </citation>
    <scope>IDENTIFICATION</scope>
</reference>
<evidence type="ECO:0000313" key="1">
    <source>
        <dbReference type="RefSeq" id="XP_059600515.1"/>
    </source>
</evidence>
<organism evidence="1">
    <name type="scientific">Aspergillus niger</name>
    <dbReference type="NCBI Taxonomy" id="5061"/>
    <lineage>
        <taxon>Eukaryota</taxon>
        <taxon>Fungi</taxon>
        <taxon>Dikarya</taxon>
        <taxon>Ascomycota</taxon>
        <taxon>Pezizomycotina</taxon>
        <taxon>Eurotiomycetes</taxon>
        <taxon>Eurotiomycetidae</taxon>
        <taxon>Eurotiales</taxon>
        <taxon>Aspergillaceae</taxon>
        <taxon>Aspergillus</taxon>
        <taxon>Aspergillus subgen. Circumdati</taxon>
    </lineage>
</organism>
<gene>
    <name evidence="1" type="ORF">An04g04010</name>
</gene>